<dbReference type="Pfam" id="PF20414">
    <property type="entry name" value="DUF6698"/>
    <property type="match status" value="1"/>
</dbReference>
<feature type="region of interest" description="Disordered" evidence="1">
    <location>
        <begin position="886"/>
        <end position="922"/>
    </location>
</feature>
<dbReference type="EMBL" id="JARIHO010000024">
    <property type="protein sequence ID" value="KAJ7343038.1"/>
    <property type="molecule type" value="Genomic_DNA"/>
</dbReference>
<protein>
    <submittedName>
        <fullName evidence="2">Uncharacterized protein</fullName>
    </submittedName>
</protein>
<evidence type="ECO:0000313" key="3">
    <source>
        <dbReference type="Proteomes" id="UP001218218"/>
    </source>
</evidence>
<organism evidence="2 3">
    <name type="scientific">Mycena albidolilacea</name>
    <dbReference type="NCBI Taxonomy" id="1033008"/>
    <lineage>
        <taxon>Eukaryota</taxon>
        <taxon>Fungi</taxon>
        <taxon>Dikarya</taxon>
        <taxon>Basidiomycota</taxon>
        <taxon>Agaricomycotina</taxon>
        <taxon>Agaricomycetes</taxon>
        <taxon>Agaricomycetidae</taxon>
        <taxon>Agaricales</taxon>
        <taxon>Marasmiineae</taxon>
        <taxon>Mycenaceae</taxon>
        <taxon>Mycena</taxon>
    </lineage>
</organism>
<evidence type="ECO:0000313" key="2">
    <source>
        <dbReference type="EMBL" id="KAJ7343038.1"/>
    </source>
</evidence>
<keyword evidence="3" id="KW-1185">Reference proteome</keyword>
<sequence>MEDGNCIAIPTGHSQISWYLRPWIRLYETFEGAGQSAIFVARNRFAVLQKATQIIEVRDLANSVVKTIKPPVQTNDTRWESNHVPAHLPSPSPPSFSIDVGDVGGGECAMDAEASALAPRGRRVLGPEHDVVVEWEFVVEVERCVTLLRVVVEGQWGACERKGAGERQVSKRKMDMPKMHEDADEDAGYEEQMAHGDARVSTCLGGVLAVLAFAWDWDSVGRRLGGEDGRTWAARPAFTHTLRIRTLLALPSPSARAPSSIRTTIRSYVESTTPSNEAPPTVSFPSTHAMTIHPHATFMQSRPAENTHVVCKNLAHPLTPPPLPRSLPTPRTTILQLELAGPSNSASAFKQAPAANKTALQEREERELAEAIRILLGDEGRPSSTADVHTIDASFAALSSEFVFPTQLDFSTSHTASPTCNGTTEEFVMANLSYSTQNQPVRFYHQALSRLLTLFRPGTSNPHLLTPHADQLMSPSDAARMVVGERNSRNAIEISYEFTPLEISANAQAVASKPGRRTTQRVSSGPKGPDQKDYHALIINLGKSFTILQFPWLDTTAFTKKVSFPDASPADIWKPNPISKLFPQQLTAMIYKHTPERLHELVDTADFPDFAYNFCHHASAERSSALKTIKDELPGILLGEKLITDITDPKAWRTLVVWPDDTKNKISPYPPILYHKNARNPAGIMKNAAMPLCARAILFGPASLQDKGSRRPQNQTLGQLWNVVEVNTALVSFVCTTVVFVCYWASLPDQKPESFTPVGATSKIDFREIYMRFRWALERKAEDNSAKNLFRFWHERVFKGVTGVPAHPTSTQTSEHLDEEAELEAAMGDLDMEDHSLIYSDEEDLGEAAIVHEHGPAPARAGRGGLVITAAAAAVSVVSQAIPHPRAVGGLAPDSDGEVDESIESPVRPSTQQRGPGRPARLVIDSDDEAPSVQPVEDGRRTEDMRLQLEANLKSLKVVDLRFILTTAHQPPAQKTKKDGLIATILASEAAIDVYRANFPA</sequence>
<reference evidence="2" key="1">
    <citation type="submission" date="2023-03" db="EMBL/GenBank/DDBJ databases">
        <title>Massive genome expansion in bonnet fungi (Mycena s.s.) driven by repeated elements and novel gene families across ecological guilds.</title>
        <authorList>
            <consortium name="Lawrence Berkeley National Laboratory"/>
            <person name="Harder C.B."/>
            <person name="Miyauchi S."/>
            <person name="Viragh M."/>
            <person name="Kuo A."/>
            <person name="Thoen E."/>
            <person name="Andreopoulos B."/>
            <person name="Lu D."/>
            <person name="Skrede I."/>
            <person name="Drula E."/>
            <person name="Henrissat B."/>
            <person name="Morin E."/>
            <person name="Kohler A."/>
            <person name="Barry K."/>
            <person name="LaButti K."/>
            <person name="Morin E."/>
            <person name="Salamov A."/>
            <person name="Lipzen A."/>
            <person name="Mereny Z."/>
            <person name="Hegedus B."/>
            <person name="Baldrian P."/>
            <person name="Stursova M."/>
            <person name="Weitz H."/>
            <person name="Taylor A."/>
            <person name="Grigoriev I.V."/>
            <person name="Nagy L.G."/>
            <person name="Martin F."/>
            <person name="Kauserud H."/>
        </authorList>
    </citation>
    <scope>NUCLEOTIDE SEQUENCE</scope>
    <source>
        <strain evidence="2">CBHHK002</strain>
    </source>
</reference>
<proteinExistence type="predicted"/>
<name>A0AAD6ZWQ9_9AGAR</name>
<evidence type="ECO:0000256" key="1">
    <source>
        <dbReference type="SAM" id="MobiDB-lite"/>
    </source>
</evidence>
<dbReference type="AlphaFoldDB" id="A0AAD6ZWQ9"/>
<gene>
    <name evidence="2" type="ORF">DFH08DRAFT_1011631</name>
</gene>
<dbReference type="InterPro" id="IPR046521">
    <property type="entry name" value="DUF6698"/>
</dbReference>
<feature type="region of interest" description="Disordered" evidence="1">
    <location>
        <begin position="509"/>
        <end position="530"/>
    </location>
</feature>
<dbReference type="Proteomes" id="UP001218218">
    <property type="component" value="Unassembled WGS sequence"/>
</dbReference>
<comment type="caution">
    <text evidence="2">The sequence shown here is derived from an EMBL/GenBank/DDBJ whole genome shotgun (WGS) entry which is preliminary data.</text>
</comment>
<accession>A0AAD6ZWQ9</accession>